<dbReference type="AlphaFoldDB" id="A0A2T5DXK8"/>
<evidence type="ECO:0000313" key="3">
    <source>
        <dbReference type="Proteomes" id="UP000244080"/>
    </source>
</evidence>
<evidence type="ECO:0000256" key="1">
    <source>
        <dbReference type="SAM" id="Coils"/>
    </source>
</evidence>
<gene>
    <name evidence="2" type="ORF">CWO36_24155</name>
</gene>
<name>A0A2T5DXK8_VIBSP</name>
<sequence length="223" mass="25768">MSKTLDKIRKLIAEASQSLEQLKPKSLSATELDKVTRERAMLRDKLELLREQEEIEVSRIQEEEAVNKADRRKLLLISLGEAAKEHKNNHEHLNEKITTAIGNLFKLVKERDEVVSKFGFGDLLGESRELLEPEEFKQISAEFRETRYARQSETSFTPDLAGCWFQELRKHVGTSGNLYQNLSGFVSMFRDPKEMQTIGDQMIELCEDLLNPQEVDEVEELNE</sequence>
<evidence type="ECO:0000313" key="2">
    <source>
        <dbReference type="EMBL" id="PTP11777.1"/>
    </source>
</evidence>
<feature type="coiled-coil region" evidence="1">
    <location>
        <begin position="32"/>
        <end position="96"/>
    </location>
</feature>
<dbReference type="RefSeq" id="WP_017085703.1">
    <property type="nucleotide sequence ID" value="NZ_CAWNZY010000082.1"/>
</dbReference>
<organism evidence="2 3">
    <name type="scientific">Vibrio splendidus</name>
    <dbReference type="NCBI Taxonomy" id="29497"/>
    <lineage>
        <taxon>Bacteria</taxon>
        <taxon>Pseudomonadati</taxon>
        <taxon>Pseudomonadota</taxon>
        <taxon>Gammaproteobacteria</taxon>
        <taxon>Vibrionales</taxon>
        <taxon>Vibrionaceae</taxon>
        <taxon>Vibrio</taxon>
    </lineage>
</organism>
<proteinExistence type="predicted"/>
<reference evidence="2 3" key="1">
    <citation type="submission" date="2017-11" db="EMBL/GenBank/DDBJ databases">
        <title>Population delineation of vibrios coincides with oyster pathogenicity.</title>
        <authorList>
            <person name="Bruto M."/>
            <person name="Labreuche Y."/>
            <person name="James A."/>
            <person name="Piel D."/>
            <person name="Chenivesse S."/>
            <person name="Petton B."/>
            <person name="Polz M.F."/>
            <person name="Le Roux F."/>
        </authorList>
    </citation>
    <scope>NUCLEOTIDE SEQUENCE [LARGE SCALE GENOMIC DNA]</scope>
    <source>
        <strain evidence="2 3">1F_55</strain>
    </source>
</reference>
<accession>A0A2T5DXK8</accession>
<dbReference type="EMBL" id="PIGA01000068">
    <property type="protein sequence ID" value="PTP11777.1"/>
    <property type="molecule type" value="Genomic_DNA"/>
</dbReference>
<dbReference type="Proteomes" id="UP000244080">
    <property type="component" value="Unassembled WGS sequence"/>
</dbReference>
<protein>
    <submittedName>
        <fullName evidence="2">Uncharacterized protein</fullName>
    </submittedName>
</protein>
<keyword evidence="1" id="KW-0175">Coiled coil</keyword>
<comment type="caution">
    <text evidence="2">The sequence shown here is derived from an EMBL/GenBank/DDBJ whole genome shotgun (WGS) entry which is preliminary data.</text>
</comment>